<evidence type="ECO:0000313" key="2">
    <source>
        <dbReference type="EMBL" id="CCG99634.1"/>
    </source>
</evidence>
<organism evidence="2 3">
    <name type="scientific">Fibrella aestuarina BUZ 2</name>
    <dbReference type="NCBI Taxonomy" id="1166018"/>
    <lineage>
        <taxon>Bacteria</taxon>
        <taxon>Pseudomonadati</taxon>
        <taxon>Bacteroidota</taxon>
        <taxon>Cytophagia</taxon>
        <taxon>Cytophagales</taxon>
        <taxon>Spirosomataceae</taxon>
        <taxon>Fibrella</taxon>
    </lineage>
</organism>
<dbReference type="HOGENOM" id="CLU_072746_4_2_10"/>
<sequence length="268" mass="28608">MVECHYKGTALPETVYHYLMQPFTQPLHLVRNQTAMKTLLTLLTISLATAPLLAQSWKQNRPVANISSLRASAGVDVFLRQGNTESLTLDVKGFDEDEVIAEVRDGQLNLSRRQRSGINGFSFGRSQYIKAYVTVRQLANIELSSGSDLEGETDLRADNLTVKVSSGADMTLRVNAQTLTITVSSGADANLSGSVGKLTAAASGGADLKADQLRADICYAEASGGADARVYGAKELYLRASGGGDVTYRGPGRVMARKESGGGDINED</sequence>
<name>I0K681_9BACT</name>
<evidence type="ECO:0000313" key="3">
    <source>
        <dbReference type="Proteomes" id="UP000011058"/>
    </source>
</evidence>
<dbReference type="Proteomes" id="UP000011058">
    <property type="component" value="Chromosome"/>
</dbReference>
<dbReference type="InterPro" id="IPR021255">
    <property type="entry name" value="DUF2807"/>
</dbReference>
<proteinExistence type="predicted"/>
<keyword evidence="3" id="KW-1185">Reference proteome</keyword>
<dbReference type="AlphaFoldDB" id="I0K681"/>
<reference evidence="2 3" key="1">
    <citation type="journal article" date="2012" name="J. Bacteriol.">
        <title>Genome Sequence of Fibrella aestuarina BUZ 2T, a Filamentous Marine Bacterium.</title>
        <authorList>
            <person name="Filippini M."/>
            <person name="Qi W."/>
            <person name="Blom J."/>
            <person name="Goesmann A."/>
            <person name="Smits T.H."/>
            <person name="Bagheri H.C."/>
        </authorList>
    </citation>
    <scope>NUCLEOTIDE SEQUENCE [LARGE SCALE GENOMIC DNA]</scope>
    <source>
        <strain evidence="3">BUZ 2T</strain>
    </source>
</reference>
<dbReference type="STRING" id="1166018.FAES_1624"/>
<dbReference type="KEGG" id="fae:FAES_1624"/>
<gene>
    <name evidence="2" type="ORF">FAES_1624</name>
</gene>
<evidence type="ECO:0000259" key="1">
    <source>
        <dbReference type="Pfam" id="PF10988"/>
    </source>
</evidence>
<dbReference type="Pfam" id="PF10988">
    <property type="entry name" value="DUF2807"/>
    <property type="match status" value="1"/>
</dbReference>
<protein>
    <recommendedName>
        <fullName evidence="1">Putative auto-transporter adhesin head GIN domain-containing protein</fullName>
    </recommendedName>
</protein>
<feature type="domain" description="Putative auto-transporter adhesin head GIN" evidence="1">
    <location>
        <begin position="68"/>
        <end position="250"/>
    </location>
</feature>
<accession>I0K681</accession>
<dbReference type="eggNOG" id="COG3595">
    <property type="taxonomic scope" value="Bacteria"/>
</dbReference>
<dbReference type="Gene3D" id="2.160.20.120">
    <property type="match status" value="1"/>
</dbReference>
<dbReference type="EMBL" id="HE796683">
    <property type="protein sequence ID" value="CCG99634.1"/>
    <property type="molecule type" value="Genomic_DNA"/>
</dbReference>